<gene>
    <name evidence="2" type="ORF">BDY21DRAFT_176939</name>
</gene>
<dbReference type="EMBL" id="MU001674">
    <property type="protein sequence ID" value="KAF2459732.1"/>
    <property type="molecule type" value="Genomic_DNA"/>
</dbReference>
<dbReference type="Proteomes" id="UP000799766">
    <property type="component" value="Unassembled WGS sequence"/>
</dbReference>
<dbReference type="AlphaFoldDB" id="A0A6A6P7J8"/>
<accession>A0A6A6P7J8</accession>
<feature type="region of interest" description="Disordered" evidence="1">
    <location>
        <begin position="34"/>
        <end position="59"/>
    </location>
</feature>
<sequence>MLDRRAGLPAASLASERGCAPLGCRSGGVPYVGQRDRRRTPGRVALASPPLPSSPQARNVLKRSRDKVGATNGGANAAQAVSIGRCVVNVSGQAVWDVLLRGGPRALPREREGERKNRARRKANLPARPELSLRDVRLPRRSRRRAQHTHSGARGGLKECWASFFCRYGAS</sequence>
<proteinExistence type="predicted"/>
<feature type="region of interest" description="Disordered" evidence="1">
    <location>
        <begin position="109"/>
        <end position="132"/>
    </location>
</feature>
<evidence type="ECO:0000313" key="2">
    <source>
        <dbReference type="EMBL" id="KAF2459732.1"/>
    </source>
</evidence>
<organism evidence="2 3">
    <name type="scientific">Lineolata rhizophorae</name>
    <dbReference type="NCBI Taxonomy" id="578093"/>
    <lineage>
        <taxon>Eukaryota</taxon>
        <taxon>Fungi</taxon>
        <taxon>Dikarya</taxon>
        <taxon>Ascomycota</taxon>
        <taxon>Pezizomycotina</taxon>
        <taxon>Dothideomycetes</taxon>
        <taxon>Dothideomycetes incertae sedis</taxon>
        <taxon>Lineolatales</taxon>
        <taxon>Lineolataceae</taxon>
        <taxon>Lineolata</taxon>
    </lineage>
</organism>
<evidence type="ECO:0000313" key="3">
    <source>
        <dbReference type="Proteomes" id="UP000799766"/>
    </source>
</evidence>
<keyword evidence="3" id="KW-1185">Reference proteome</keyword>
<protein>
    <submittedName>
        <fullName evidence="2">Uncharacterized protein</fullName>
    </submittedName>
</protein>
<reference evidence="2" key="1">
    <citation type="journal article" date="2020" name="Stud. Mycol.">
        <title>101 Dothideomycetes genomes: a test case for predicting lifestyles and emergence of pathogens.</title>
        <authorList>
            <person name="Haridas S."/>
            <person name="Albert R."/>
            <person name="Binder M."/>
            <person name="Bloem J."/>
            <person name="Labutti K."/>
            <person name="Salamov A."/>
            <person name="Andreopoulos B."/>
            <person name="Baker S."/>
            <person name="Barry K."/>
            <person name="Bills G."/>
            <person name="Bluhm B."/>
            <person name="Cannon C."/>
            <person name="Castanera R."/>
            <person name="Culley D."/>
            <person name="Daum C."/>
            <person name="Ezra D."/>
            <person name="Gonzalez J."/>
            <person name="Henrissat B."/>
            <person name="Kuo A."/>
            <person name="Liang C."/>
            <person name="Lipzen A."/>
            <person name="Lutzoni F."/>
            <person name="Magnuson J."/>
            <person name="Mondo S."/>
            <person name="Nolan M."/>
            <person name="Ohm R."/>
            <person name="Pangilinan J."/>
            <person name="Park H.-J."/>
            <person name="Ramirez L."/>
            <person name="Alfaro M."/>
            <person name="Sun H."/>
            <person name="Tritt A."/>
            <person name="Yoshinaga Y."/>
            <person name="Zwiers L.-H."/>
            <person name="Turgeon B."/>
            <person name="Goodwin S."/>
            <person name="Spatafora J."/>
            <person name="Crous P."/>
            <person name="Grigoriev I."/>
        </authorList>
    </citation>
    <scope>NUCLEOTIDE SEQUENCE</scope>
    <source>
        <strain evidence="2">ATCC 16933</strain>
    </source>
</reference>
<name>A0A6A6P7J8_9PEZI</name>
<evidence type="ECO:0000256" key="1">
    <source>
        <dbReference type="SAM" id="MobiDB-lite"/>
    </source>
</evidence>